<dbReference type="Proteomes" id="UP000237105">
    <property type="component" value="Unassembled WGS sequence"/>
</dbReference>
<dbReference type="AlphaFoldDB" id="A0A2P5CAW9"/>
<name>A0A2P5CAW9_PARAD</name>
<evidence type="ECO:0000313" key="2">
    <source>
        <dbReference type="Proteomes" id="UP000237105"/>
    </source>
</evidence>
<comment type="caution">
    <text evidence="1">The sequence shown here is derived from an EMBL/GenBank/DDBJ whole genome shotgun (WGS) entry which is preliminary data.</text>
</comment>
<dbReference type="EMBL" id="JXTB01000151">
    <property type="protein sequence ID" value="PON58188.1"/>
    <property type="molecule type" value="Genomic_DNA"/>
</dbReference>
<keyword evidence="2" id="KW-1185">Reference proteome</keyword>
<organism evidence="1 2">
    <name type="scientific">Parasponia andersonii</name>
    <name type="common">Sponia andersonii</name>
    <dbReference type="NCBI Taxonomy" id="3476"/>
    <lineage>
        <taxon>Eukaryota</taxon>
        <taxon>Viridiplantae</taxon>
        <taxon>Streptophyta</taxon>
        <taxon>Embryophyta</taxon>
        <taxon>Tracheophyta</taxon>
        <taxon>Spermatophyta</taxon>
        <taxon>Magnoliopsida</taxon>
        <taxon>eudicotyledons</taxon>
        <taxon>Gunneridae</taxon>
        <taxon>Pentapetalae</taxon>
        <taxon>rosids</taxon>
        <taxon>fabids</taxon>
        <taxon>Rosales</taxon>
        <taxon>Cannabaceae</taxon>
        <taxon>Parasponia</taxon>
    </lineage>
</organism>
<protein>
    <submittedName>
        <fullName evidence="1">Uncharacterized protein</fullName>
    </submittedName>
</protein>
<accession>A0A2P5CAW9</accession>
<reference evidence="2" key="1">
    <citation type="submission" date="2016-06" db="EMBL/GenBank/DDBJ databases">
        <title>Parallel loss of symbiosis genes in relatives of nitrogen-fixing non-legume Parasponia.</title>
        <authorList>
            <person name="Van Velzen R."/>
            <person name="Holmer R."/>
            <person name="Bu F."/>
            <person name="Rutten L."/>
            <person name="Van Zeijl A."/>
            <person name="Liu W."/>
            <person name="Santuari L."/>
            <person name="Cao Q."/>
            <person name="Sharma T."/>
            <person name="Shen D."/>
            <person name="Roswanjaya Y."/>
            <person name="Wardhani T."/>
            <person name="Kalhor M.S."/>
            <person name="Jansen J."/>
            <person name="Van den Hoogen J."/>
            <person name="Gungor B."/>
            <person name="Hartog M."/>
            <person name="Hontelez J."/>
            <person name="Verver J."/>
            <person name="Yang W.-C."/>
            <person name="Schijlen E."/>
            <person name="Repin R."/>
            <person name="Schilthuizen M."/>
            <person name="Schranz E."/>
            <person name="Heidstra R."/>
            <person name="Miyata K."/>
            <person name="Fedorova E."/>
            <person name="Kohlen W."/>
            <person name="Bisseling T."/>
            <person name="Smit S."/>
            <person name="Geurts R."/>
        </authorList>
    </citation>
    <scope>NUCLEOTIDE SEQUENCE [LARGE SCALE GENOMIC DNA]</scope>
    <source>
        <strain evidence="2">cv. WU1-14</strain>
    </source>
</reference>
<sequence>MALFRLTLLSATPAPYPPSPPIPLLHVSYAHVPGYRSAYRRVASLRPAQHHESLGGAAARVGNVRSQLKCPYHCSG</sequence>
<proteinExistence type="predicted"/>
<gene>
    <name evidence="1" type="ORF">PanWU01x14_167870</name>
</gene>
<evidence type="ECO:0000313" key="1">
    <source>
        <dbReference type="EMBL" id="PON58188.1"/>
    </source>
</evidence>